<dbReference type="Pfam" id="PF00436">
    <property type="entry name" value="SSB"/>
    <property type="match status" value="1"/>
</dbReference>
<organism evidence="6">
    <name type="scientific">Chlorella variabilis</name>
    <name type="common">Green alga</name>
    <dbReference type="NCBI Taxonomy" id="554065"/>
    <lineage>
        <taxon>Eukaryota</taxon>
        <taxon>Viridiplantae</taxon>
        <taxon>Chlorophyta</taxon>
        <taxon>core chlorophytes</taxon>
        <taxon>Trebouxiophyceae</taxon>
        <taxon>Chlorellales</taxon>
        <taxon>Chlorellaceae</taxon>
        <taxon>Chlorella clade</taxon>
        <taxon>Chlorella</taxon>
    </lineage>
</organism>
<feature type="region of interest" description="Disordered" evidence="3">
    <location>
        <begin position="123"/>
        <end position="162"/>
    </location>
</feature>
<feature type="domain" description="Helicase Helix-turn-helix" evidence="4">
    <location>
        <begin position="166"/>
        <end position="209"/>
    </location>
</feature>
<dbReference type="Pfam" id="PF14493">
    <property type="entry name" value="HTH_40"/>
    <property type="match status" value="1"/>
</dbReference>
<protein>
    <recommendedName>
        <fullName evidence="4">Helicase Helix-turn-helix domain-containing protein</fullName>
    </recommendedName>
</protein>
<dbReference type="InterPro" id="IPR000424">
    <property type="entry name" value="Primosome_PriB/ssb"/>
</dbReference>
<accession>E1Z6N7</accession>
<gene>
    <name evidence="5" type="ORF">CHLNCDRAFT_140280</name>
</gene>
<dbReference type="AlphaFoldDB" id="E1Z6N7"/>
<dbReference type="GeneID" id="17358152"/>
<dbReference type="OrthoDB" id="513811at2759"/>
<dbReference type="InterPro" id="IPR029491">
    <property type="entry name" value="Helicase_HTH"/>
</dbReference>
<dbReference type="SUPFAM" id="SSF50249">
    <property type="entry name" value="Nucleic acid-binding proteins"/>
    <property type="match status" value="1"/>
</dbReference>
<reference evidence="5 6" key="1">
    <citation type="journal article" date="2010" name="Plant Cell">
        <title>The Chlorella variabilis NC64A genome reveals adaptation to photosymbiosis, coevolution with viruses, and cryptic sex.</title>
        <authorList>
            <person name="Blanc G."/>
            <person name="Duncan G."/>
            <person name="Agarkova I."/>
            <person name="Borodovsky M."/>
            <person name="Gurnon J."/>
            <person name="Kuo A."/>
            <person name="Lindquist E."/>
            <person name="Lucas S."/>
            <person name="Pangilinan J."/>
            <person name="Polle J."/>
            <person name="Salamov A."/>
            <person name="Terry A."/>
            <person name="Yamada T."/>
            <person name="Dunigan D.D."/>
            <person name="Grigoriev I.V."/>
            <person name="Claverie J.M."/>
            <person name="Van Etten J.L."/>
        </authorList>
    </citation>
    <scope>NUCLEOTIDE SEQUENCE [LARGE SCALE GENOMIC DNA]</scope>
    <source>
        <strain evidence="5 6">NC64A</strain>
    </source>
</reference>
<dbReference type="Gene3D" id="2.40.50.140">
    <property type="entry name" value="Nucleic acid-binding proteins"/>
    <property type="match status" value="1"/>
</dbReference>
<evidence type="ECO:0000256" key="3">
    <source>
        <dbReference type="SAM" id="MobiDB-lite"/>
    </source>
</evidence>
<keyword evidence="6" id="KW-1185">Reference proteome</keyword>
<evidence type="ECO:0000256" key="2">
    <source>
        <dbReference type="PROSITE-ProRule" id="PRU00252"/>
    </source>
</evidence>
<sequence length="294" mass="31665">MATGSLRTLIAHSPDTINSVVVSGLALSEPRVHYLAANQVAAHFSLGLRPCNFRLDLPQQPQGAVFVDSWGLLALQLQQHVHKGDRVQVRGVLREDTWTDNATGKPRRAVKIIAEELALVAPPTDQHVEGLPPQHQEQEQEEADGEEPHFPPAQAQALQRPRMSLSAEQSLHMYQQMGLGLEAIAAARGIKMSTVIEHLLAAAEVGAFPTACWQRLASDVCLGASDAWLSPAEVAEAVMAVEQENPGVELRAIPLRAIRQRLAEGEGTSAKVAELQSSRGGDPSLVYGAILLHA</sequence>
<dbReference type="GO" id="GO:0003697">
    <property type="term" value="F:single-stranded DNA binding"/>
    <property type="evidence" value="ECO:0007669"/>
    <property type="project" value="InterPro"/>
</dbReference>
<evidence type="ECO:0000313" key="5">
    <source>
        <dbReference type="EMBL" id="EFN58382.1"/>
    </source>
</evidence>
<dbReference type="InParanoid" id="E1Z6N7"/>
<dbReference type="InterPro" id="IPR012340">
    <property type="entry name" value="NA-bd_OB-fold"/>
</dbReference>
<evidence type="ECO:0000313" key="6">
    <source>
        <dbReference type="Proteomes" id="UP000008141"/>
    </source>
</evidence>
<proteinExistence type="predicted"/>
<dbReference type="CDD" id="cd04496">
    <property type="entry name" value="SSB_OBF"/>
    <property type="match status" value="1"/>
</dbReference>
<keyword evidence="1 2" id="KW-0238">DNA-binding</keyword>
<dbReference type="PROSITE" id="PS50935">
    <property type="entry name" value="SSB"/>
    <property type="match status" value="1"/>
</dbReference>
<dbReference type="RefSeq" id="XP_005850484.1">
    <property type="nucleotide sequence ID" value="XM_005850422.1"/>
</dbReference>
<evidence type="ECO:0000259" key="4">
    <source>
        <dbReference type="Pfam" id="PF14493"/>
    </source>
</evidence>
<dbReference type="KEGG" id="cvr:CHLNCDRAFT_140280"/>
<name>E1Z6N7_CHLVA</name>
<evidence type="ECO:0000256" key="1">
    <source>
        <dbReference type="ARBA" id="ARBA00023125"/>
    </source>
</evidence>
<dbReference type="EMBL" id="GL433837">
    <property type="protein sequence ID" value="EFN58382.1"/>
    <property type="molecule type" value="Genomic_DNA"/>
</dbReference>
<dbReference type="Proteomes" id="UP000008141">
    <property type="component" value="Unassembled WGS sequence"/>
</dbReference>